<dbReference type="PANTHER" id="PTHR37953:SF1">
    <property type="entry name" value="UPF0127 PROTEIN MJ1496"/>
    <property type="match status" value="1"/>
</dbReference>
<dbReference type="Proteomes" id="UP000196239">
    <property type="component" value="Chromosome 1"/>
</dbReference>
<dbReference type="InterPro" id="IPR038695">
    <property type="entry name" value="Saro_0823-like_sf"/>
</dbReference>
<evidence type="ECO:0000256" key="1">
    <source>
        <dbReference type="SAM" id="Phobius"/>
    </source>
</evidence>
<keyword evidence="1" id="KW-0472">Membrane</keyword>
<dbReference type="Pfam" id="PF02643">
    <property type="entry name" value="DUF192"/>
    <property type="match status" value="1"/>
</dbReference>
<dbReference type="EMBL" id="LN890280">
    <property type="protein sequence ID" value="CUR51499.1"/>
    <property type="molecule type" value="Genomic_DNA"/>
</dbReference>
<name>A0A128A2B5_9ARCH</name>
<dbReference type="PANTHER" id="PTHR37953">
    <property type="entry name" value="UPF0127 PROTEIN MJ1496"/>
    <property type="match status" value="1"/>
</dbReference>
<sequence>MATRAQVLIPIAIAAVIIGIVGVLTIPADSKLSEVKFPMGTIKLDDKMLDVQIAETDAQKVRGLMFQNELADDQGMIFVFSQEQIVPIWMLNMQFPLDIIWFDADGNVIHIAKNVPPCKSALETVTCTVQNADGKKAKYVLEVTGGFTDKFHITESSKMQIISI</sequence>
<reference evidence="3" key="1">
    <citation type="submission" date="2015-10" db="EMBL/GenBank/DDBJ databases">
        <authorList>
            <person name="Lehtovirta-Morley L.E."/>
            <person name="Vieille C."/>
        </authorList>
    </citation>
    <scope>NUCLEOTIDE SEQUENCE [LARGE SCALE GENOMIC DNA]</scope>
</reference>
<dbReference type="AlphaFoldDB" id="A0A128A2B5"/>
<evidence type="ECO:0000313" key="2">
    <source>
        <dbReference type="EMBL" id="CUR51499.1"/>
    </source>
</evidence>
<accession>A0A128A2B5</accession>
<evidence type="ECO:0008006" key="4">
    <source>
        <dbReference type="Google" id="ProtNLM"/>
    </source>
</evidence>
<proteinExistence type="predicted"/>
<evidence type="ECO:0000313" key="3">
    <source>
        <dbReference type="Proteomes" id="UP000196239"/>
    </source>
</evidence>
<dbReference type="Gene3D" id="2.60.120.1140">
    <property type="entry name" value="Protein of unknown function DUF192"/>
    <property type="match status" value="1"/>
</dbReference>
<gene>
    <name evidence="2" type="ORF">NDEV_0734</name>
</gene>
<keyword evidence="3" id="KW-1185">Reference proteome</keyword>
<dbReference type="InterPro" id="IPR003795">
    <property type="entry name" value="DUF192"/>
</dbReference>
<dbReference type="KEGG" id="ndv:NDEV_0734"/>
<keyword evidence="1" id="KW-1133">Transmembrane helix</keyword>
<keyword evidence="1" id="KW-0812">Transmembrane</keyword>
<feature type="transmembrane region" description="Helical" evidence="1">
    <location>
        <begin position="7"/>
        <end position="28"/>
    </location>
</feature>
<organism evidence="2 3">
    <name type="scientific">Nitrosotalea devaniterrae</name>
    <dbReference type="NCBI Taxonomy" id="1078905"/>
    <lineage>
        <taxon>Archaea</taxon>
        <taxon>Nitrososphaerota</taxon>
        <taxon>Nitrososphaeria</taxon>
        <taxon>Nitrosotaleales</taxon>
        <taxon>Nitrosotaleaceae</taxon>
        <taxon>Nitrosotalea</taxon>
    </lineage>
</organism>
<protein>
    <recommendedName>
        <fullName evidence="4">DUF192 domain-containing protein</fullName>
    </recommendedName>
</protein>